<dbReference type="STRING" id="1123285.SAMN05660235_02680"/>
<organism evidence="1 2">
    <name type="scientific">Sporolituus thermophilus DSM 23256</name>
    <dbReference type="NCBI Taxonomy" id="1123285"/>
    <lineage>
        <taxon>Bacteria</taxon>
        <taxon>Bacillati</taxon>
        <taxon>Bacillota</taxon>
        <taxon>Negativicutes</taxon>
        <taxon>Selenomonadales</taxon>
        <taxon>Sporomusaceae</taxon>
        <taxon>Sporolituus</taxon>
    </lineage>
</organism>
<evidence type="ECO:0008006" key="3">
    <source>
        <dbReference type="Google" id="ProtNLM"/>
    </source>
</evidence>
<protein>
    <recommendedName>
        <fullName evidence="3">DUF4127 family protein</fullName>
    </recommendedName>
</protein>
<accession>A0A1G7NS51</accession>
<dbReference type="Proteomes" id="UP000243333">
    <property type="component" value="Unassembled WGS sequence"/>
</dbReference>
<dbReference type="OrthoDB" id="9789552at2"/>
<proteinExistence type="predicted"/>
<evidence type="ECO:0000313" key="1">
    <source>
        <dbReference type="EMBL" id="SDF76874.1"/>
    </source>
</evidence>
<sequence length="559" mass="62865">MPKRFIVYILFIVALVFITTTVHVRIGTIRQVHPLPPSTLSAPAAKVVLLPLDSRPACTQFVQQLGQIGGIFVMMPPQELLDHYDRPANRQGLHEWLRQAVKDSNAAIISVDMLIHGSLLSSRLANGSTADVEAVIKLLQLLRRENPEIKLYVFSIIPRLLLADSHANVLYQKKLFQFSILKDQTAIFENPHDIKKLAALSEEIPPELVENYLRLYQENYRVNLALMNLVEQGIIDYLVIGQDDGHPFGVPNMVKQRVQHHWETAMHATKKVMITRGTDEVALTLLGRFAMDLFQYQPRIYVVYSDPTVAQLVMPFMPHSIRTTVTEKISLVKGIEVSSPAAADFVLYVHAGTRHTGPGQLRAAAREIDALLRGGSRIALVDLTEDFFASETLLPVLITKNIAVTNLAAYAGWNTASNSIGTAVTQAALFSSRLNNSKNTTEKYDLYRYNLTFLVARILDDWYYLKDVQPLVNERLRAAGVNPYNLGLFYSKTNKLIASLMQDRGRHFFQKALANREIPVEGDNNVRLVVTSLAIKVSLPWERTFEIHLDPNLSFGLVH</sequence>
<reference evidence="2" key="1">
    <citation type="submission" date="2016-10" db="EMBL/GenBank/DDBJ databases">
        <authorList>
            <person name="Varghese N."/>
            <person name="Submissions S."/>
        </authorList>
    </citation>
    <scope>NUCLEOTIDE SEQUENCE [LARGE SCALE GENOMIC DNA]</scope>
    <source>
        <strain evidence="2">DSM 23256</strain>
    </source>
</reference>
<dbReference type="Pfam" id="PF13552">
    <property type="entry name" value="DUF4127"/>
    <property type="match status" value="1"/>
</dbReference>
<dbReference type="InterPro" id="IPR025394">
    <property type="entry name" value="DUF4127"/>
</dbReference>
<dbReference type="RefSeq" id="WP_093691679.1">
    <property type="nucleotide sequence ID" value="NZ_FNBU01000028.1"/>
</dbReference>
<name>A0A1G7NS51_9FIRM</name>
<dbReference type="AlphaFoldDB" id="A0A1G7NS51"/>
<evidence type="ECO:0000313" key="2">
    <source>
        <dbReference type="Proteomes" id="UP000243333"/>
    </source>
</evidence>
<gene>
    <name evidence="1" type="ORF">SAMN05660235_02680</name>
</gene>
<dbReference type="EMBL" id="FNBU01000028">
    <property type="protein sequence ID" value="SDF76874.1"/>
    <property type="molecule type" value="Genomic_DNA"/>
</dbReference>
<keyword evidence="2" id="KW-1185">Reference proteome</keyword>